<keyword evidence="2" id="KW-1185">Reference proteome</keyword>
<evidence type="ECO:0000313" key="1">
    <source>
        <dbReference type="EMBL" id="KEQ26352.1"/>
    </source>
</evidence>
<organism evidence="1 2">
    <name type="scientific">Paenibacillus tyrfis</name>
    <dbReference type="NCBI Taxonomy" id="1501230"/>
    <lineage>
        <taxon>Bacteria</taxon>
        <taxon>Bacillati</taxon>
        <taxon>Bacillota</taxon>
        <taxon>Bacilli</taxon>
        <taxon>Bacillales</taxon>
        <taxon>Paenibacillaceae</taxon>
        <taxon>Paenibacillus</taxon>
    </lineage>
</organism>
<dbReference type="AlphaFoldDB" id="A0A081P6M9"/>
<sequence length="162" mass="16335">MGTVANGGIGIFSGDQEIVGLVGFGSNDLALRQGTQIILVNPLVIQSTAIDFAFSVPRAGTITSIAAFFAVTASLNLGPVLTATVSAQLYKAPATNNTYDPIGPVITLSPTLTGLINAGFSLHNTATGLSIPVAAEDRLMMVYSSTVPSGVLGVASAGVNIV</sequence>
<name>A0A081P6M9_9BACL</name>
<protein>
    <recommendedName>
        <fullName evidence="3">BclB domain-containing protein</fullName>
    </recommendedName>
</protein>
<dbReference type="Proteomes" id="UP000028123">
    <property type="component" value="Unassembled WGS sequence"/>
</dbReference>
<gene>
    <name evidence="1" type="ORF">ET33_31275</name>
</gene>
<accession>A0A081P6M9</accession>
<comment type="caution">
    <text evidence="1">The sequence shown here is derived from an EMBL/GenBank/DDBJ whole genome shotgun (WGS) entry which is preliminary data.</text>
</comment>
<dbReference type="InterPro" id="IPR021210">
    <property type="entry name" value="Exosporium_BclB"/>
</dbReference>
<dbReference type="EMBL" id="JNVM01000006">
    <property type="protein sequence ID" value="KEQ26352.1"/>
    <property type="molecule type" value="Genomic_DNA"/>
</dbReference>
<dbReference type="NCBIfam" id="TIGR03721">
    <property type="entry name" value="exospore_TM"/>
    <property type="match status" value="1"/>
</dbReference>
<proteinExistence type="predicted"/>
<evidence type="ECO:0008006" key="3">
    <source>
        <dbReference type="Google" id="ProtNLM"/>
    </source>
</evidence>
<reference evidence="1 2" key="1">
    <citation type="submission" date="2014-06" db="EMBL/GenBank/DDBJ databases">
        <title>Draft genome sequence of Paenibacillus sp. MSt1.</title>
        <authorList>
            <person name="Aw Y.K."/>
            <person name="Ong K.S."/>
            <person name="Gan H.M."/>
            <person name="Lee S.M."/>
        </authorList>
    </citation>
    <scope>NUCLEOTIDE SEQUENCE [LARGE SCALE GENOMIC DNA]</scope>
    <source>
        <strain evidence="1 2">MSt1</strain>
    </source>
</reference>
<evidence type="ECO:0000313" key="2">
    <source>
        <dbReference type="Proteomes" id="UP000028123"/>
    </source>
</evidence>